<keyword evidence="1" id="KW-1133">Transmembrane helix</keyword>
<evidence type="ECO:0000256" key="1">
    <source>
        <dbReference type="SAM" id="Phobius"/>
    </source>
</evidence>
<dbReference type="EMBL" id="ABOX02000064">
    <property type="protein sequence ID" value="EEF57554.1"/>
    <property type="molecule type" value="Genomic_DNA"/>
</dbReference>
<name>B9XRI3_PEDPL</name>
<comment type="caution">
    <text evidence="2">The sequence shown here is derived from an EMBL/GenBank/DDBJ whole genome shotgun (WGS) entry which is preliminary data.</text>
</comment>
<evidence type="ECO:0000313" key="2">
    <source>
        <dbReference type="EMBL" id="EEF57554.1"/>
    </source>
</evidence>
<protein>
    <submittedName>
        <fullName evidence="2">Uncharacterized protein</fullName>
    </submittedName>
</protein>
<keyword evidence="1" id="KW-0812">Transmembrane</keyword>
<reference evidence="2 3" key="1">
    <citation type="journal article" date="2011" name="J. Bacteriol.">
        <title>Genome sequence of 'Pedosphaera parvula' Ellin514, an aerobic Verrucomicrobial isolate from pasture soil.</title>
        <authorList>
            <person name="Kant R."/>
            <person name="van Passel M.W."/>
            <person name="Sangwan P."/>
            <person name="Palva A."/>
            <person name="Lucas S."/>
            <person name="Copeland A."/>
            <person name="Lapidus A."/>
            <person name="Glavina Del Rio T."/>
            <person name="Dalin E."/>
            <person name="Tice H."/>
            <person name="Bruce D."/>
            <person name="Goodwin L."/>
            <person name="Pitluck S."/>
            <person name="Chertkov O."/>
            <person name="Larimer F.W."/>
            <person name="Land M.L."/>
            <person name="Hauser L."/>
            <person name="Brettin T.S."/>
            <person name="Detter J.C."/>
            <person name="Han S."/>
            <person name="de Vos W.M."/>
            <person name="Janssen P.H."/>
            <person name="Smidt H."/>
        </authorList>
    </citation>
    <scope>NUCLEOTIDE SEQUENCE [LARGE SCALE GENOMIC DNA]</scope>
    <source>
        <strain evidence="2 3">Ellin514</strain>
    </source>
</reference>
<proteinExistence type="predicted"/>
<dbReference type="STRING" id="320771.Cflav_PD0604"/>
<evidence type="ECO:0000313" key="3">
    <source>
        <dbReference type="Proteomes" id="UP000003688"/>
    </source>
</evidence>
<feature type="transmembrane region" description="Helical" evidence="1">
    <location>
        <begin position="25"/>
        <end position="44"/>
    </location>
</feature>
<keyword evidence="3" id="KW-1185">Reference proteome</keyword>
<dbReference type="Proteomes" id="UP000003688">
    <property type="component" value="Unassembled WGS sequence"/>
</dbReference>
<dbReference type="AlphaFoldDB" id="B9XRI3"/>
<accession>B9XRI3</accession>
<sequence length="89" mass="9256">MKGSNGIFFSAMNDSNPSPYKPGKIAKGTSWAFLLVGIIIFQILKPNALGDSTQSGSGFMHTVAVTLVGVACAVVGAVIGVMIEKKRGR</sequence>
<keyword evidence="1" id="KW-0472">Membrane</keyword>
<dbReference type="RefSeq" id="WP_007418416.1">
    <property type="nucleotide sequence ID" value="NZ_ABOX02000064.1"/>
</dbReference>
<gene>
    <name evidence="2" type="ORF">Cflav_PD0604</name>
</gene>
<feature type="transmembrane region" description="Helical" evidence="1">
    <location>
        <begin position="64"/>
        <end position="83"/>
    </location>
</feature>
<organism evidence="2 3">
    <name type="scientific">Pedosphaera parvula (strain Ellin514)</name>
    <dbReference type="NCBI Taxonomy" id="320771"/>
    <lineage>
        <taxon>Bacteria</taxon>
        <taxon>Pseudomonadati</taxon>
        <taxon>Verrucomicrobiota</taxon>
        <taxon>Pedosphaerae</taxon>
        <taxon>Pedosphaerales</taxon>
        <taxon>Pedosphaeraceae</taxon>
        <taxon>Pedosphaera</taxon>
    </lineage>
</organism>